<reference evidence="3" key="1">
    <citation type="submission" date="2016-10" db="EMBL/GenBank/DDBJ databases">
        <authorList>
            <person name="Varghese N."/>
            <person name="Submissions S."/>
        </authorList>
    </citation>
    <scope>NUCLEOTIDE SEQUENCE [LARGE SCALE GENOMIC DNA]</scope>
    <source>
        <strain evidence="3">DSM 43161</strain>
    </source>
</reference>
<dbReference type="AlphaFoldDB" id="A0A1I5CNA5"/>
<feature type="domain" description="CHAT" evidence="1">
    <location>
        <begin position="94"/>
        <end position="344"/>
    </location>
</feature>
<sequence>MTDSRIAVTVDSGGRVSARRLSDNAESPRGDVGFRGLDADLVGLFERWLTLRDRDWRDHEIRTFGGLLHRCLFPEQVWSWIESSVREVRDRGDRVRLELVFPADPPWSRLAAVPWEYLYRPALATTNGYFLAARPDMVLSRYVPSSEGEPVLPPAERLRLLIVVSEPDDPHLGPVVHEETVAAIERAAAALDLEVSVLHDPTAPQLAAAVDRRGARPHLVHFMGHGEFDPDRGEARVALVDPEGGAHWLDDRGLAEVLTRSGRAPRAVVLHSCEGARADFSAGFAGLAPQLVRYGVQCVVAMQYPVTNGTAIAFSGTLYEQLAAGVDLDAAVQEARFAISRLRSPADPRLLGVPVIYLQNRWALLGDGGGREEGSGR</sequence>
<dbReference type="InterPro" id="IPR024983">
    <property type="entry name" value="CHAT_dom"/>
</dbReference>
<evidence type="ECO:0000313" key="3">
    <source>
        <dbReference type="Proteomes" id="UP000183642"/>
    </source>
</evidence>
<dbReference type="RefSeq" id="WP_075011834.1">
    <property type="nucleotide sequence ID" value="NZ_FOWE01000001.1"/>
</dbReference>
<organism evidence="2 3">
    <name type="scientific">Geodermatophilus obscurus</name>
    <dbReference type="NCBI Taxonomy" id="1861"/>
    <lineage>
        <taxon>Bacteria</taxon>
        <taxon>Bacillati</taxon>
        <taxon>Actinomycetota</taxon>
        <taxon>Actinomycetes</taxon>
        <taxon>Geodermatophilales</taxon>
        <taxon>Geodermatophilaceae</taxon>
        <taxon>Geodermatophilus</taxon>
    </lineage>
</organism>
<dbReference type="EMBL" id="FOWE01000001">
    <property type="protein sequence ID" value="SFN88346.1"/>
    <property type="molecule type" value="Genomic_DNA"/>
</dbReference>
<gene>
    <name evidence="2" type="ORF">SAMN05660359_00418</name>
</gene>
<dbReference type="Pfam" id="PF12770">
    <property type="entry name" value="CHAT"/>
    <property type="match status" value="1"/>
</dbReference>
<evidence type="ECO:0000313" key="2">
    <source>
        <dbReference type="EMBL" id="SFN88346.1"/>
    </source>
</evidence>
<evidence type="ECO:0000259" key="1">
    <source>
        <dbReference type="Pfam" id="PF12770"/>
    </source>
</evidence>
<keyword evidence="3" id="KW-1185">Reference proteome</keyword>
<proteinExistence type="predicted"/>
<accession>A0A1I5CNA5</accession>
<protein>
    <submittedName>
        <fullName evidence="2">CHAT domain-containing protein</fullName>
    </submittedName>
</protein>
<name>A0A1I5CNA5_9ACTN</name>
<dbReference type="Proteomes" id="UP000183642">
    <property type="component" value="Unassembled WGS sequence"/>
</dbReference>
<dbReference type="OrthoDB" id="8253226at2"/>